<dbReference type="WBParaSite" id="nRc.2.0.1.t24382-RA">
    <property type="protein sequence ID" value="nRc.2.0.1.t24382-RA"/>
    <property type="gene ID" value="nRc.2.0.1.g24382"/>
</dbReference>
<organism evidence="5 6">
    <name type="scientific">Romanomermis culicivorax</name>
    <name type="common">Nematode worm</name>
    <dbReference type="NCBI Taxonomy" id="13658"/>
    <lineage>
        <taxon>Eukaryota</taxon>
        <taxon>Metazoa</taxon>
        <taxon>Ecdysozoa</taxon>
        <taxon>Nematoda</taxon>
        <taxon>Enoplea</taxon>
        <taxon>Dorylaimia</taxon>
        <taxon>Mermithida</taxon>
        <taxon>Mermithoidea</taxon>
        <taxon>Mermithidae</taxon>
        <taxon>Romanomermis</taxon>
    </lineage>
</organism>
<feature type="region of interest" description="Disordered" evidence="3">
    <location>
        <begin position="342"/>
        <end position="414"/>
    </location>
</feature>
<dbReference type="GO" id="GO:0006897">
    <property type="term" value="P:endocytosis"/>
    <property type="evidence" value="ECO:0007669"/>
    <property type="project" value="TreeGrafter"/>
</dbReference>
<evidence type="ECO:0000313" key="6">
    <source>
        <dbReference type="WBParaSite" id="nRc.2.0.1.t24382-RA"/>
    </source>
</evidence>
<feature type="compositionally biased region" description="Acidic residues" evidence="3">
    <location>
        <begin position="405"/>
        <end position="414"/>
    </location>
</feature>
<name>A0A915JDY2_ROMCU</name>
<keyword evidence="1 2" id="KW-0728">SH3 domain</keyword>
<proteinExistence type="predicted"/>
<dbReference type="Proteomes" id="UP000887565">
    <property type="component" value="Unplaced"/>
</dbReference>
<accession>A0A915JDY2</accession>
<dbReference type="PANTHER" id="PTHR45827:SF1">
    <property type="entry name" value="SORTING NEXIN"/>
    <property type="match status" value="1"/>
</dbReference>
<protein>
    <submittedName>
        <fullName evidence="6">SH3 domain-containing protein</fullName>
    </submittedName>
</protein>
<evidence type="ECO:0000256" key="3">
    <source>
        <dbReference type="SAM" id="MobiDB-lite"/>
    </source>
</evidence>
<dbReference type="GO" id="GO:0031410">
    <property type="term" value="C:cytoplasmic vesicle"/>
    <property type="evidence" value="ECO:0007669"/>
    <property type="project" value="TreeGrafter"/>
</dbReference>
<dbReference type="Pfam" id="PF00018">
    <property type="entry name" value="SH3_1"/>
    <property type="match status" value="1"/>
</dbReference>
<sequence length="444" mass="50415">MDVFGEQIGMQKNWTLLPNIEQDFKDPDKKLQEMMLEKEYIYATRKEKKKDNFFKLMKAKALYDFVAQADSNELSLKSGDILSVVRQDVGDGWWEGVSQSGQRGLFPESYVETFHQEYIYPSYQKSVVSRSSASCFNTGKISPKSRAFALKLEKNRSKINSIIDQFEKRLKLVFGIFQIWENRDFISSKSQKRLPESLPTSVERSSYHFPLLLSIAHSSIVMLFTFRWPSTERSSSPTSAAPIVSPGRSPTKKFVKPPLVKLPSANDIYRRSPDAEKKNTVLAAVLRSEALKKRRHTSASLDKQLAHLKRDYHQIIEHSVPIDPAASVGTAEPTRPDVVLDEKDELSNNGPPPTAPPPPLPEQFRQSTSLHQPSRYSTYDRRDSWNESITPSAAVGQAPESARDFDDDWSDDDEEFQSGFTSTYCGPFNKSTRVCRLMLIAQEA</sequence>
<dbReference type="GO" id="GO:0097320">
    <property type="term" value="P:plasma membrane tubulation"/>
    <property type="evidence" value="ECO:0007669"/>
    <property type="project" value="TreeGrafter"/>
</dbReference>
<keyword evidence="5" id="KW-1185">Reference proteome</keyword>
<dbReference type="GO" id="GO:0035091">
    <property type="term" value="F:phosphatidylinositol binding"/>
    <property type="evidence" value="ECO:0007669"/>
    <property type="project" value="TreeGrafter"/>
</dbReference>
<feature type="domain" description="SH3" evidence="4">
    <location>
        <begin position="54"/>
        <end position="116"/>
    </location>
</feature>
<evidence type="ECO:0000256" key="2">
    <source>
        <dbReference type="PROSITE-ProRule" id="PRU00192"/>
    </source>
</evidence>
<dbReference type="CDD" id="cd11763">
    <property type="entry name" value="SH3_SNX9_like"/>
    <property type="match status" value="1"/>
</dbReference>
<feature type="region of interest" description="Disordered" evidence="3">
    <location>
        <begin position="231"/>
        <end position="256"/>
    </location>
</feature>
<evidence type="ECO:0000313" key="5">
    <source>
        <dbReference type="Proteomes" id="UP000887565"/>
    </source>
</evidence>
<dbReference type="PROSITE" id="PS50002">
    <property type="entry name" value="SH3"/>
    <property type="match status" value="1"/>
</dbReference>
<dbReference type="GO" id="GO:0005886">
    <property type="term" value="C:plasma membrane"/>
    <property type="evidence" value="ECO:0007669"/>
    <property type="project" value="TreeGrafter"/>
</dbReference>
<evidence type="ECO:0000259" key="4">
    <source>
        <dbReference type="PROSITE" id="PS50002"/>
    </source>
</evidence>
<dbReference type="PANTHER" id="PTHR45827">
    <property type="entry name" value="SORTING NEXIN"/>
    <property type="match status" value="1"/>
</dbReference>
<feature type="compositionally biased region" description="Polar residues" evidence="3">
    <location>
        <begin position="364"/>
        <end position="377"/>
    </location>
</feature>
<reference evidence="6" key="1">
    <citation type="submission" date="2022-11" db="UniProtKB">
        <authorList>
            <consortium name="WormBaseParasite"/>
        </authorList>
    </citation>
    <scope>IDENTIFICATION</scope>
</reference>
<dbReference type="GO" id="GO:0016197">
    <property type="term" value="P:endosomal transport"/>
    <property type="evidence" value="ECO:0007669"/>
    <property type="project" value="TreeGrafter"/>
</dbReference>
<dbReference type="InterPro" id="IPR036028">
    <property type="entry name" value="SH3-like_dom_sf"/>
</dbReference>
<dbReference type="InterPro" id="IPR001452">
    <property type="entry name" value="SH3_domain"/>
</dbReference>
<feature type="compositionally biased region" description="Pro residues" evidence="3">
    <location>
        <begin position="350"/>
        <end position="361"/>
    </location>
</feature>
<dbReference type="SMART" id="SM00326">
    <property type="entry name" value="SH3"/>
    <property type="match status" value="1"/>
</dbReference>
<dbReference type="SUPFAM" id="SSF50044">
    <property type="entry name" value="SH3-domain"/>
    <property type="match status" value="1"/>
</dbReference>
<dbReference type="Gene3D" id="2.30.30.40">
    <property type="entry name" value="SH3 Domains"/>
    <property type="match status" value="1"/>
</dbReference>
<dbReference type="AlphaFoldDB" id="A0A915JDY2"/>
<dbReference type="PRINTS" id="PR00452">
    <property type="entry name" value="SH3DOMAIN"/>
</dbReference>
<evidence type="ECO:0000256" key="1">
    <source>
        <dbReference type="ARBA" id="ARBA00022443"/>
    </source>
</evidence>